<dbReference type="EC" id="2.1.1.37" evidence="7"/>
<evidence type="ECO:0000256" key="5">
    <source>
        <dbReference type="PROSITE-ProRule" id="PRU01016"/>
    </source>
</evidence>
<dbReference type="PANTHER" id="PTHR10629">
    <property type="entry name" value="CYTOSINE-SPECIFIC METHYLTRANSFERASE"/>
    <property type="match status" value="1"/>
</dbReference>
<dbReference type="EMBL" id="AP017369">
    <property type="protein sequence ID" value="BAU96132.1"/>
    <property type="molecule type" value="Genomic_DNA"/>
</dbReference>
<dbReference type="RefSeq" id="WP_197702389.1">
    <property type="nucleotide sequence ID" value="NZ_AP017369.1"/>
</dbReference>
<dbReference type="GO" id="GO:0009307">
    <property type="term" value="P:DNA restriction-modification system"/>
    <property type="evidence" value="ECO:0007669"/>
    <property type="project" value="UniProtKB-KW"/>
</dbReference>
<dbReference type="REBASE" id="144891">
    <property type="entry name" value="M.CglN24ORF1870P"/>
</dbReference>
<name>A0A169RYF1_9CORY</name>
<dbReference type="Pfam" id="PF00145">
    <property type="entry name" value="DNA_methylase"/>
    <property type="match status" value="1"/>
</dbReference>
<feature type="active site" evidence="5">
    <location>
        <position position="78"/>
    </location>
</feature>
<dbReference type="KEGG" id="csur:N24_1870"/>
<dbReference type="CDD" id="cd00315">
    <property type="entry name" value="Cyt_C5_DNA_methylase"/>
    <property type="match status" value="1"/>
</dbReference>
<evidence type="ECO:0000256" key="4">
    <source>
        <dbReference type="ARBA" id="ARBA00022747"/>
    </source>
</evidence>
<dbReference type="Gene3D" id="3.40.50.150">
    <property type="entry name" value="Vaccinia Virus protein VP39"/>
    <property type="match status" value="1"/>
</dbReference>
<organism evidence="8 9">
    <name type="scientific">Corynebacterium suranareeae</name>
    <dbReference type="NCBI Taxonomy" id="2506452"/>
    <lineage>
        <taxon>Bacteria</taxon>
        <taxon>Bacillati</taxon>
        <taxon>Actinomycetota</taxon>
        <taxon>Actinomycetes</taxon>
        <taxon>Mycobacteriales</taxon>
        <taxon>Corynebacteriaceae</taxon>
        <taxon>Corynebacterium</taxon>
    </lineage>
</organism>
<keyword evidence="1 5" id="KW-0489">Methyltransferase</keyword>
<dbReference type="SUPFAM" id="SSF53335">
    <property type="entry name" value="S-adenosyl-L-methionine-dependent methyltransferases"/>
    <property type="match status" value="1"/>
</dbReference>
<keyword evidence="3 5" id="KW-0949">S-adenosyl-L-methionine</keyword>
<dbReference type="AlphaFoldDB" id="A0A169RYF1"/>
<dbReference type="PROSITE" id="PS51679">
    <property type="entry name" value="SAM_MT_C5"/>
    <property type="match status" value="1"/>
</dbReference>
<comment type="catalytic activity">
    <reaction evidence="7">
        <text>a 2'-deoxycytidine in DNA + S-adenosyl-L-methionine = a 5-methyl-2'-deoxycytidine in DNA + S-adenosyl-L-homocysteine + H(+)</text>
        <dbReference type="Rhea" id="RHEA:13681"/>
        <dbReference type="Rhea" id="RHEA-COMP:11369"/>
        <dbReference type="Rhea" id="RHEA-COMP:11370"/>
        <dbReference type="ChEBI" id="CHEBI:15378"/>
        <dbReference type="ChEBI" id="CHEBI:57856"/>
        <dbReference type="ChEBI" id="CHEBI:59789"/>
        <dbReference type="ChEBI" id="CHEBI:85452"/>
        <dbReference type="ChEBI" id="CHEBI:85454"/>
        <dbReference type="EC" id="2.1.1.37"/>
    </reaction>
</comment>
<evidence type="ECO:0000256" key="7">
    <source>
        <dbReference type="RuleBase" id="RU000417"/>
    </source>
</evidence>
<dbReference type="PRINTS" id="PR00105">
    <property type="entry name" value="C5METTRFRASE"/>
</dbReference>
<proteinExistence type="inferred from homology"/>
<evidence type="ECO:0000313" key="8">
    <source>
        <dbReference type="EMBL" id="BAU96132.1"/>
    </source>
</evidence>
<dbReference type="GO" id="GO:0003677">
    <property type="term" value="F:DNA binding"/>
    <property type="evidence" value="ECO:0007669"/>
    <property type="project" value="TreeGrafter"/>
</dbReference>
<dbReference type="Proteomes" id="UP000218244">
    <property type="component" value="Chromosome"/>
</dbReference>
<reference evidence="8 9" key="1">
    <citation type="submission" date="2016-02" db="EMBL/GenBank/DDBJ databases">
        <title>Corynebacterium glutamicum N24 whole genome sequencing project.</title>
        <authorList>
            <person name="Matsutani M."/>
            <person name="Nangtapong N."/>
            <person name="Yakushi T."/>
            <person name="Matsushita K."/>
        </authorList>
    </citation>
    <scope>NUCLEOTIDE SEQUENCE [LARGE SCALE GENOMIC DNA]</scope>
    <source>
        <strain evidence="8 9">N24</strain>
    </source>
</reference>
<dbReference type="GO" id="GO:0044027">
    <property type="term" value="P:negative regulation of gene expression via chromosomal CpG island methylation"/>
    <property type="evidence" value="ECO:0007669"/>
    <property type="project" value="TreeGrafter"/>
</dbReference>
<keyword evidence="9" id="KW-1185">Reference proteome</keyword>
<dbReference type="InterPro" id="IPR018117">
    <property type="entry name" value="C5_DNA_meth_AS"/>
</dbReference>
<sequence>MSTKPTIVSTFSGCGGLDLGLQEVGFDPIWANDFSKEAVETYRHNIGDHIVHGDITEIDPFTDDTIPDGDLVTGGFPCQDFSMIWKRPGLDGKRGTLYQNFRDFVAAKKPKAFIAENVKGLLTANQHKAIKTIIEDLEAVEPGYIVKPRLYNFAEYGVPQFRERVLIVGIRRDTGFDFKHPAPTHGPRGDMPYKTAGEALTDVEKVPFNNNHMKIMPRTIEVLKRIPEGENFTAIPKDDPFYVKGMISHVYRRLHRDEPSKTLIAGGGGGTWGYHYEENRALTNRERARIQSFPDDFEFLGSNTEVRRQIGNAVPPVGMHAVGERLMNLYTGNYTPVDLEEQHAYLQTLTIKERLALADQEAD</sequence>
<evidence type="ECO:0000256" key="6">
    <source>
        <dbReference type="RuleBase" id="RU000416"/>
    </source>
</evidence>
<accession>A0A169RYF1</accession>
<comment type="similarity">
    <text evidence="5 6">Belongs to the class I-like SAM-binding methyltransferase superfamily. C5-methyltransferase family.</text>
</comment>
<dbReference type="InterPro" id="IPR029063">
    <property type="entry name" value="SAM-dependent_MTases_sf"/>
</dbReference>
<dbReference type="Gene3D" id="3.90.120.10">
    <property type="entry name" value="DNA Methylase, subunit A, domain 2"/>
    <property type="match status" value="1"/>
</dbReference>
<evidence type="ECO:0000256" key="3">
    <source>
        <dbReference type="ARBA" id="ARBA00022691"/>
    </source>
</evidence>
<dbReference type="InterPro" id="IPR050390">
    <property type="entry name" value="C5-Methyltransferase"/>
</dbReference>
<dbReference type="PANTHER" id="PTHR10629:SF52">
    <property type="entry name" value="DNA (CYTOSINE-5)-METHYLTRANSFERASE 1"/>
    <property type="match status" value="1"/>
</dbReference>
<evidence type="ECO:0000256" key="1">
    <source>
        <dbReference type="ARBA" id="ARBA00022603"/>
    </source>
</evidence>
<keyword evidence="2 5" id="KW-0808">Transferase</keyword>
<gene>
    <name evidence="8" type="ORF">N24_1870</name>
</gene>
<keyword evidence="4" id="KW-0680">Restriction system</keyword>
<dbReference type="GO" id="GO:0003886">
    <property type="term" value="F:DNA (cytosine-5-)-methyltransferase activity"/>
    <property type="evidence" value="ECO:0007669"/>
    <property type="project" value="UniProtKB-EC"/>
</dbReference>
<dbReference type="PROSITE" id="PS00094">
    <property type="entry name" value="C5_MTASE_1"/>
    <property type="match status" value="1"/>
</dbReference>
<protein>
    <recommendedName>
        <fullName evidence="7">Cytosine-specific methyltransferase</fullName>
        <ecNumber evidence="7">2.1.1.37</ecNumber>
    </recommendedName>
</protein>
<dbReference type="InterPro" id="IPR001525">
    <property type="entry name" value="C5_MeTfrase"/>
</dbReference>
<evidence type="ECO:0000256" key="2">
    <source>
        <dbReference type="ARBA" id="ARBA00022679"/>
    </source>
</evidence>
<evidence type="ECO:0000313" key="9">
    <source>
        <dbReference type="Proteomes" id="UP000218244"/>
    </source>
</evidence>
<dbReference type="NCBIfam" id="TIGR00675">
    <property type="entry name" value="dcm"/>
    <property type="match status" value="1"/>
</dbReference>
<dbReference type="GO" id="GO:0032259">
    <property type="term" value="P:methylation"/>
    <property type="evidence" value="ECO:0007669"/>
    <property type="project" value="UniProtKB-KW"/>
</dbReference>